<dbReference type="GO" id="GO:0005737">
    <property type="term" value="C:cytoplasm"/>
    <property type="evidence" value="ECO:0007669"/>
    <property type="project" value="TreeGrafter"/>
</dbReference>
<dbReference type="AlphaFoldDB" id="A0A425Y039"/>
<reference evidence="2 3" key="1">
    <citation type="submission" date="2018-07" db="EMBL/GenBank/DDBJ databases">
        <title>Draft genome sequence of Ancylomarina sp. M1P.</title>
        <authorList>
            <person name="Yadav S."/>
            <person name="Villanueva L."/>
            <person name="Damste J.S.S."/>
        </authorList>
    </citation>
    <scope>NUCLEOTIDE SEQUENCE [LARGE SCALE GENOMIC DNA]</scope>
    <source>
        <strain evidence="2 3">M1P</strain>
    </source>
</reference>
<name>A0A425Y039_9BACT</name>
<comment type="caution">
    <text evidence="2">The sequence shown here is derived from an EMBL/GenBank/DDBJ whole genome shotgun (WGS) entry which is preliminary data.</text>
</comment>
<gene>
    <name evidence="2" type="ORF">DWB61_11155</name>
</gene>
<evidence type="ECO:0000313" key="3">
    <source>
        <dbReference type="Proteomes" id="UP000285794"/>
    </source>
</evidence>
<keyword evidence="3" id="KW-1185">Reference proteome</keyword>
<proteinExistence type="predicted"/>
<dbReference type="InterPro" id="IPR000891">
    <property type="entry name" value="PYR_CT"/>
</dbReference>
<dbReference type="Gene3D" id="3.20.20.70">
    <property type="entry name" value="Aldolase class I"/>
    <property type="match status" value="2"/>
</dbReference>
<dbReference type="InterPro" id="IPR003379">
    <property type="entry name" value="Carboxylase_cons_dom"/>
</dbReference>
<protein>
    <submittedName>
        <fullName evidence="2">Carboxylase</fullName>
    </submittedName>
</protein>
<dbReference type="GO" id="GO:0006094">
    <property type="term" value="P:gluconeogenesis"/>
    <property type="evidence" value="ECO:0007669"/>
    <property type="project" value="TreeGrafter"/>
</dbReference>
<dbReference type="PANTHER" id="PTHR43778">
    <property type="entry name" value="PYRUVATE CARBOXYLASE"/>
    <property type="match status" value="1"/>
</dbReference>
<feature type="domain" description="Pyruvate carboxyltransferase" evidence="1">
    <location>
        <begin position="46"/>
        <end position="327"/>
    </location>
</feature>
<dbReference type="Pfam" id="PF00682">
    <property type="entry name" value="HMGL-like"/>
    <property type="match status" value="1"/>
</dbReference>
<dbReference type="SUPFAM" id="SSF89000">
    <property type="entry name" value="post-HMGL domain-like"/>
    <property type="match status" value="1"/>
</dbReference>
<dbReference type="OrthoDB" id="9807469at2"/>
<dbReference type="GO" id="GO:0004736">
    <property type="term" value="F:pyruvate carboxylase activity"/>
    <property type="evidence" value="ECO:0007669"/>
    <property type="project" value="TreeGrafter"/>
</dbReference>
<accession>A0A425Y039</accession>
<dbReference type="PROSITE" id="PS50991">
    <property type="entry name" value="PYR_CT"/>
    <property type="match status" value="1"/>
</dbReference>
<dbReference type="InterPro" id="IPR013785">
    <property type="entry name" value="Aldolase_TIM"/>
</dbReference>
<organism evidence="2 3">
    <name type="scientific">Ancylomarina euxinus</name>
    <dbReference type="NCBI Taxonomy" id="2283627"/>
    <lineage>
        <taxon>Bacteria</taxon>
        <taxon>Pseudomonadati</taxon>
        <taxon>Bacteroidota</taxon>
        <taxon>Bacteroidia</taxon>
        <taxon>Marinilabiliales</taxon>
        <taxon>Marinifilaceae</taxon>
        <taxon>Ancylomarina</taxon>
    </lineage>
</organism>
<dbReference type="SUPFAM" id="SSF51569">
    <property type="entry name" value="Aldolase"/>
    <property type="match status" value="1"/>
</dbReference>
<dbReference type="Proteomes" id="UP000285794">
    <property type="component" value="Unassembled WGS sequence"/>
</dbReference>
<sequence>MLLELFPLVAKGYLEGKRKVEFEAKREANKKAIAADRSKIKRTAQLKIRDLTLRDGQQSLFATRVPQHEIEKVLPFYKDAKFYAMEVWGGAIPDSVMRYLNEDPWYRLESIKEVIGDVSYLTALSRGRNLFGYSPYPESVIEGFNKNAVKSGLGIMRIFDCLNDVKNMETTIKYIKEAGGIADCAVCYTVDPKFTRKQRIQAVLSGKKLPKKIFDVDYFLNKAKQMEALGADMISVKDMAGLIPPSLSGQIIKRLKKEVKVPIDFHTHCTPGYGLGAVLMAIINGVDIVDTNILNFAGGPAAPAFEIIQIFADKLGLDTGVDLDAVVKINAELKGIRERIAEFDSYKMFPREFDITADYLPADIDALFDKAIVLAKADKEAELLEVCNAIDVWFNFPAPNEEVKAAEIPGGMYTNMLAQLKGLGLEDLLPTVLKKVPEVRVAAGCPPLVTPSSQIIGVQAVNYVLDVNSGKAPYTNVNNQFYNLVKGEYGETPIDIDPDYRQKICGQREATAYDVSKYKAPENLTLEEFGGVKLAQNEKEMLLLELFPTVALPYLKNLRAEAYYNEQAEIEEQKQREAAERRAAFDGMTAEQKEEKVLKALYNFEWLSAQESSEIKQPEWKVSKLDQKTIDMLNREKPKSTLGD</sequence>
<dbReference type="InterPro" id="IPR055268">
    <property type="entry name" value="PCB-like"/>
</dbReference>
<dbReference type="PANTHER" id="PTHR43778:SF2">
    <property type="entry name" value="PYRUVATE CARBOXYLASE, MITOCHONDRIAL"/>
    <property type="match status" value="1"/>
</dbReference>
<dbReference type="Pfam" id="PF02436">
    <property type="entry name" value="PYC_OADA"/>
    <property type="match status" value="1"/>
</dbReference>
<evidence type="ECO:0000313" key="2">
    <source>
        <dbReference type="EMBL" id="RRG21038.1"/>
    </source>
</evidence>
<dbReference type="EMBL" id="QQWG01000010">
    <property type="protein sequence ID" value="RRG21038.1"/>
    <property type="molecule type" value="Genomic_DNA"/>
</dbReference>
<dbReference type="CDD" id="cd07937">
    <property type="entry name" value="DRE_TIM_PC_TC_5S"/>
    <property type="match status" value="1"/>
</dbReference>
<evidence type="ECO:0000259" key="1">
    <source>
        <dbReference type="PROSITE" id="PS50991"/>
    </source>
</evidence>